<evidence type="ECO:0000256" key="4">
    <source>
        <dbReference type="ARBA" id="ARBA00022771"/>
    </source>
</evidence>
<feature type="domain" description="C2H2-type" evidence="8">
    <location>
        <begin position="27"/>
        <end position="51"/>
    </location>
</feature>
<evidence type="ECO:0000256" key="1">
    <source>
        <dbReference type="ARBA" id="ARBA00004123"/>
    </source>
</evidence>
<dbReference type="EMBL" id="MCGT01000002">
    <property type="protein sequence ID" value="ORX61909.1"/>
    <property type="molecule type" value="Genomic_DNA"/>
</dbReference>
<dbReference type="GO" id="GO:0031519">
    <property type="term" value="C:PcG protein complex"/>
    <property type="evidence" value="ECO:0007669"/>
    <property type="project" value="TreeGrafter"/>
</dbReference>
<feature type="non-terminal residue" evidence="9">
    <location>
        <position position="1"/>
    </location>
</feature>
<dbReference type="InterPro" id="IPR013087">
    <property type="entry name" value="Znf_C2H2_type"/>
</dbReference>
<dbReference type="GO" id="GO:0000785">
    <property type="term" value="C:chromatin"/>
    <property type="evidence" value="ECO:0007669"/>
    <property type="project" value="TreeGrafter"/>
</dbReference>
<keyword evidence="4 7" id="KW-0863">Zinc-finger</keyword>
<evidence type="ECO:0000256" key="5">
    <source>
        <dbReference type="ARBA" id="ARBA00022833"/>
    </source>
</evidence>
<dbReference type="GO" id="GO:0000978">
    <property type="term" value="F:RNA polymerase II cis-regulatory region sequence-specific DNA binding"/>
    <property type="evidence" value="ECO:0007669"/>
    <property type="project" value="TreeGrafter"/>
</dbReference>
<keyword evidence="5" id="KW-0862">Zinc</keyword>
<dbReference type="FunFam" id="3.30.160.60:FF:000744">
    <property type="entry name" value="zinc finger E-box-binding homeobox 1"/>
    <property type="match status" value="1"/>
</dbReference>
<reference evidence="9 10" key="1">
    <citation type="submission" date="2016-07" db="EMBL/GenBank/DDBJ databases">
        <title>Pervasive Adenine N6-methylation of Active Genes in Fungi.</title>
        <authorList>
            <consortium name="DOE Joint Genome Institute"/>
            <person name="Mondo S.J."/>
            <person name="Dannebaum R.O."/>
            <person name="Kuo R.C."/>
            <person name="Labutti K."/>
            <person name="Haridas S."/>
            <person name="Kuo A."/>
            <person name="Salamov A."/>
            <person name="Ahrendt S.R."/>
            <person name="Lipzen A."/>
            <person name="Sullivan W."/>
            <person name="Andreopoulos W.B."/>
            <person name="Clum A."/>
            <person name="Lindquist E."/>
            <person name="Daum C."/>
            <person name="Ramamoorthy G.K."/>
            <person name="Gryganskyi A."/>
            <person name="Culley D."/>
            <person name="Magnuson J.K."/>
            <person name="James T.Y."/>
            <person name="O'Malley M.A."/>
            <person name="Stajich J.E."/>
            <person name="Spatafora J.W."/>
            <person name="Visel A."/>
            <person name="Grigoriev I.V."/>
        </authorList>
    </citation>
    <scope>NUCLEOTIDE SEQUENCE [LARGE SCALE GENOMIC DNA]</scope>
    <source>
        <strain evidence="9 10">NRRL 3301</strain>
    </source>
</reference>
<keyword evidence="10" id="KW-1185">Reference proteome</keyword>
<feature type="domain" description="C2H2-type" evidence="8">
    <location>
        <begin position="1"/>
        <end position="26"/>
    </location>
</feature>
<dbReference type="GO" id="GO:0045893">
    <property type="term" value="P:positive regulation of DNA-templated transcription"/>
    <property type="evidence" value="ECO:0007669"/>
    <property type="project" value="UniProtKB-ARBA"/>
</dbReference>
<evidence type="ECO:0000256" key="2">
    <source>
        <dbReference type="ARBA" id="ARBA00022723"/>
    </source>
</evidence>
<evidence type="ECO:0000256" key="3">
    <source>
        <dbReference type="ARBA" id="ARBA00022737"/>
    </source>
</evidence>
<dbReference type="InterPro" id="IPR036236">
    <property type="entry name" value="Znf_C2H2_sf"/>
</dbReference>
<evidence type="ECO:0000256" key="7">
    <source>
        <dbReference type="PROSITE-ProRule" id="PRU00042"/>
    </source>
</evidence>
<comment type="subcellular location">
    <subcellularLocation>
        <location evidence="1">Nucleus</location>
    </subcellularLocation>
</comment>
<dbReference type="Gene3D" id="3.30.160.60">
    <property type="entry name" value="Classic Zinc Finger"/>
    <property type="match status" value="2"/>
</dbReference>
<feature type="non-terminal residue" evidence="9">
    <location>
        <position position="51"/>
    </location>
</feature>
<name>A0A1X2GV65_9FUNG</name>
<organism evidence="9 10">
    <name type="scientific">Hesseltinella vesiculosa</name>
    <dbReference type="NCBI Taxonomy" id="101127"/>
    <lineage>
        <taxon>Eukaryota</taxon>
        <taxon>Fungi</taxon>
        <taxon>Fungi incertae sedis</taxon>
        <taxon>Mucoromycota</taxon>
        <taxon>Mucoromycotina</taxon>
        <taxon>Mucoromycetes</taxon>
        <taxon>Mucorales</taxon>
        <taxon>Cunninghamellaceae</taxon>
        <taxon>Hesseltinella</taxon>
    </lineage>
</organism>
<dbReference type="PROSITE" id="PS50157">
    <property type="entry name" value="ZINC_FINGER_C2H2_2"/>
    <property type="match status" value="2"/>
</dbReference>
<dbReference type="Proteomes" id="UP000242146">
    <property type="component" value="Unassembled WGS sequence"/>
</dbReference>
<evidence type="ECO:0000313" key="10">
    <source>
        <dbReference type="Proteomes" id="UP000242146"/>
    </source>
</evidence>
<dbReference type="STRING" id="101127.A0A1X2GV65"/>
<sequence>CPHCGKDFRKASGLKVHMYTHTGEKPYQCTFEHCNKEFSVLSNLRRHMKCH</sequence>
<keyword evidence="6" id="KW-0539">Nucleus</keyword>
<keyword evidence="2" id="KW-0479">Metal-binding</keyword>
<evidence type="ECO:0000313" key="9">
    <source>
        <dbReference type="EMBL" id="ORX61909.1"/>
    </source>
</evidence>
<dbReference type="PROSITE" id="PS00028">
    <property type="entry name" value="ZINC_FINGER_C2H2_1"/>
    <property type="match status" value="2"/>
</dbReference>
<evidence type="ECO:0000256" key="6">
    <source>
        <dbReference type="ARBA" id="ARBA00023242"/>
    </source>
</evidence>
<gene>
    <name evidence="9" type="ORF">DM01DRAFT_1265204</name>
</gene>
<dbReference type="SMART" id="SM00355">
    <property type="entry name" value="ZnF_C2H2"/>
    <property type="match status" value="2"/>
</dbReference>
<dbReference type="AlphaFoldDB" id="A0A1X2GV65"/>
<dbReference type="GO" id="GO:0005667">
    <property type="term" value="C:transcription regulator complex"/>
    <property type="evidence" value="ECO:0007669"/>
    <property type="project" value="TreeGrafter"/>
</dbReference>
<protein>
    <recommendedName>
        <fullName evidence="8">C2H2-type domain-containing protein</fullName>
    </recommendedName>
</protein>
<evidence type="ECO:0000259" key="8">
    <source>
        <dbReference type="PROSITE" id="PS50157"/>
    </source>
</evidence>
<dbReference type="FunFam" id="3.30.160.60:FF:001732">
    <property type="entry name" value="Zgc:162936"/>
    <property type="match status" value="1"/>
</dbReference>
<dbReference type="PANTHER" id="PTHR14003:SF23">
    <property type="entry name" value="ZINC FINGER PROTEIN 143"/>
    <property type="match status" value="1"/>
</dbReference>
<accession>A0A1X2GV65</accession>
<proteinExistence type="predicted"/>
<dbReference type="Pfam" id="PF00096">
    <property type="entry name" value="zf-C2H2"/>
    <property type="match status" value="2"/>
</dbReference>
<keyword evidence="3" id="KW-0677">Repeat</keyword>
<dbReference type="PANTHER" id="PTHR14003">
    <property type="entry name" value="TRANSCRIPTIONAL REPRESSOR PROTEIN YY"/>
    <property type="match status" value="1"/>
</dbReference>
<dbReference type="SUPFAM" id="SSF57667">
    <property type="entry name" value="beta-beta-alpha zinc fingers"/>
    <property type="match status" value="1"/>
</dbReference>
<dbReference type="GO" id="GO:0008270">
    <property type="term" value="F:zinc ion binding"/>
    <property type="evidence" value="ECO:0007669"/>
    <property type="project" value="UniProtKB-KW"/>
</dbReference>
<comment type="caution">
    <text evidence="9">The sequence shown here is derived from an EMBL/GenBank/DDBJ whole genome shotgun (WGS) entry which is preliminary data.</text>
</comment>
<dbReference type="GO" id="GO:0000981">
    <property type="term" value="F:DNA-binding transcription factor activity, RNA polymerase II-specific"/>
    <property type="evidence" value="ECO:0007669"/>
    <property type="project" value="TreeGrafter"/>
</dbReference>